<comment type="caution">
    <text evidence="1">The sequence shown here is derived from an EMBL/GenBank/DDBJ whole genome shotgun (WGS) entry which is preliminary data.</text>
</comment>
<reference evidence="1 2" key="1">
    <citation type="submission" date="2018-03" db="EMBL/GenBank/DDBJ databases">
        <authorList>
            <person name="Wu G."/>
        </authorList>
    </citation>
    <scope>NUCLEOTIDE SEQUENCE [LARGE SCALE GENOMIC DNA]</scope>
    <source>
        <strain evidence="1 2">SAM-118</strain>
    </source>
</reference>
<gene>
    <name evidence="1" type="ORF">C9386_14690</name>
</gene>
<name>A0AAE8F9B1_XANVA</name>
<organism evidence="1 2">
    <name type="scientific">Xanthomonas vasicola pv. vasculorum</name>
    <dbReference type="NCBI Taxonomy" id="325776"/>
    <lineage>
        <taxon>Bacteria</taxon>
        <taxon>Pseudomonadati</taxon>
        <taxon>Pseudomonadota</taxon>
        <taxon>Gammaproteobacteria</taxon>
        <taxon>Lysobacterales</taxon>
        <taxon>Lysobacteraceae</taxon>
        <taxon>Xanthomonas</taxon>
    </lineage>
</organism>
<protein>
    <submittedName>
        <fullName evidence="1">Uncharacterized protein</fullName>
    </submittedName>
</protein>
<dbReference type="Proteomes" id="UP000284283">
    <property type="component" value="Unassembled WGS sequence"/>
</dbReference>
<evidence type="ECO:0000313" key="1">
    <source>
        <dbReference type="EMBL" id="RNL00260.1"/>
    </source>
</evidence>
<dbReference type="EMBL" id="PYTT01000122">
    <property type="protein sequence ID" value="RNL00260.1"/>
    <property type="molecule type" value="Genomic_DNA"/>
</dbReference>
<dbReference type="KEGG" id="xva:C7V42_11600"/>
<sequence>MTTSALSREEFDALAVVAKARRNLLFQTFKGTRLSVGKRGYASGNASGTGVAIYEFKGGLNLQAQQLS</sequence>
<accession>A0AAE8F9B1</accession>
<proteinExistence type="predicted"/>
<dbReference type="AlphaFoldDB" id="A0AAE8F9B1"/>
<evidence type="ECO:0000313" key="2">
    <source>
        <dbReference type="Proteomes" id="UP000284283"/>
    </source>
</evidence>
<dbReference type="RefSeq" id="WP_039437866.1">
    <property type="nucleotide sequence ID" value="NZ_CP025272.1"/>
</dbReference>